<dbReference type="Proteomes" id="UP000297855">
    <property type="component" value="Unassembled WGS sequence"/>
</dbReference>
<reference evidence="1" key="1">
    <citation type="journal article" date="2019" name="PLoS Negl. Trop. Dis.">
        <title>Revisiting the worldwide diversity of Leptospira species in the environment.</title>
        <authorList>
            <person name="Vincent A.T."/>
            <person name="Schiettekatte O."/>
            <person name="Bourhy P."/>
            <person name="Veyrier F.J."/>
            <person name="Picardeau M."/>
        </authorList>
    </citation>
    <scope>NUCLEOTIDE SEQUENCE [LARGE SCALE GENOMIC DNA]</scope>
    <source>
        <strain evidence="1">SCS5</strain>
    </source>
</reference>
<gene>
    <name evidence="1" type="ORF">EHO61_06540</name>
</gene>
<dbReference type="RefSeq" id="WP_135812818.1">
    <property type="nucleotide sequence ID" value="NZ_RQEV01000007.1"/>
</dbReference>
<name>A0A4R9GR18_9LEPT</name>
<sequence>MKILVDVKDEKALFLMEVLKGFSFVKKTETLSKPRTKALKDFKEAVEQVNLDKKGKIKLKSIHSLLDEI</sequence>
<proteinExistence type="predicted"/>
<dbReference type="OrthoDB" id="332331at2"/>
<dbReference type="EMBL" id="RQEV01000007">
    <property type="protein sequence ID" value="TGK20154.1"/>
    <property type="molecule type" value="Genomic_DNA"/>
</dbReference>
<keyword evidence="2" id="KW-1185">Reference proteome</keyword>
<protein>
    <submittedName>
        <fullName evidence="1">Uncharacterized protein</fullName>
    </submittedName>
</protein>
<dbReference type="AlphaFoldDB" id="A0A4R9GR18"/>
<evidence type="ECO:0000313" key="2">
    <source>
        <dbReference type="Proteomes" id="UP000297855"/>
    </source>
</evidence>
<organism evidence="1 2">
    <name type="scientific">Leptospira fluminis</name>
    <dbReference type="NCBI Taxonomy" id="2484979"/>
    <lineage>
        <taxon>Bacteria</taxon>
        <taxon>Pseudomonadati</taxon>
        <taxon>Spirochaetota</taxon>
        <taxon>Spirochaetia</taxon>
        <taxon>Leptospirales</taxon>
        <taxon>Leptospiraceae</taxon>
        <taxon>Leptospira</taxon>
    </lineage>
</organism>
<comment type="caution">
    <text evidence="1">The sequence shown here is derived from an EMBL/GenBank/DDBJ whole genome shotgun (WGS) entry which is preliminary data.</text>
</comment>
<evidence type="ECO:0000313" key="1">
    <source>
        <dbReference type="EMBL" id="TGK20154.1"/>
    </source>
</evidence>
<accession>A0A4R9GR18</accession>